<name>A0A371CTP2_9APHY</name>
<dbReference type="EMBL" id="KZ857461">
    <property type="protein sequence ID" value="RDX43655.1"/>
    <property type="molecule type" value="Genomic_DNA"/>
</dbReference>
<gene>
    <name evidence="1" type="ORF">OH76DRAFT_1185855</name>
</gene>
<organism evidence="1 2">
    <name type="scientific">Lentinus brumalis</name>
    <dbReference type="NCBI Taxonomy" id="2498619"/>
    <lineage>
        <taxon>Eukaryota</taxon>
        <taxon>Fungi</taxon>
        <taxon>Dikarya</taxon>
        <taxon>Basidiomycota</taxon>
        <taxon>Agaricomycotina</taxon>
        <taxon>Agaricomycetes</taxon>
        <taxon>Polyporales</taxon>
        <taxon>Polyporaceae</taxon>
        <taxon>Lentinus</taxon>
    </lineage>
</organism>
<dbReference type="AlphaFoldDB" id="A0A371CTP2"/>
<protein>
    <submittedName>
        <fullName evidence="1">Uncharacterized protein</fullName>
    </submittedName>
</protein>
<accession>A0A371CTP2</accession>
<dbReference type="Proteomes" id="UP000256964">
    <property type="component" value="Unassembled WGS sequence"/>
</dbReference>
<reference evidence="1 2" key="1">
    <citation type="journal article" date="2018" name="Biotechnol. Biofuels">
        <title>Integrative visual omics of the white-rot fungus Polyporus brumalis exposes the biotechnological potential of its oxidative enzymes for delignifying raw plant biomass.</title>
        <authorList>
            <person name="Miyauchi S."/>
            <person name="Rancon A."/>
            <person name="Drula E."/>
            <person name="Hage H."/>
            <person name="Chaduli D."/>
            <person name="Favel A."/>
            <person name="Grisel S."/>
            <person name="Henrissat B."/>
            <person name="Herpoel-Gimbert I."/>
            <person name="Ruiz-Duenas F.J."/>
            <person name="Chevret D."/>
            <person name="Hainaut M."/>
            <person name="Lin J."/>
            <person name="Wang M."/>
            <person name="Pangilinan J."/>
            <person name="Lipzen A."/>
            <person name="Lesage-Meessen L."/>
            <person name="Navarro D."/>
            <person name="Riley R."/>
            <person name="Grigoriev I.V."/>
            <person name="Zhou S."/>
            <person name="Raouche S."/>
            <person name="Rosso M.N."/>
        </authorList>
    </citation>
    <scope>NUCLEOTIDE SEQUENCE [LARGE SCALE GENOMIC DNA]</scope>
    <source>
        <strain evidence="1 2">BRFM 1820</strain>
    </source>
</reference>
<evidence type="ECO:0000313" key="2">
    <source>
        <dbReference type="Proteomes" id="UP000256964"/>
    </source>
</evidence>
<keyword evidence="2" id="KW-1185">Reference proteome</keyword>
<evidence type="ECO:0000313" key="1">
    <source>
        <dbReference type="EMBL" id="RDX43655.1"/>
    </source>
</evidence>
<proteinExistence type="predicted"/>
<sequence length="232" mass="26637">MIEGEMIRWARWPGDLKERQCGSKCAAGSVRRVQRQESDTQLYAVPAPFTRHHDTRSANINVLGRSTRGTVRQGNLHVITTPHQRDTSSRTLFMQHSTVWCTATRRCSSWLIVPRTIVSPRQPTIRQFVWPERLLDPYRVISQGFERMGTANMLVLRERREGRTRGTATRAPGTDGHRPAKEAICAMRMRLERHGYPCELTLQRRLGADPWPSHVASGFEGARLGRTRRVRM</sequence>